<dbReference type="InterPro" id="IPR001557">
    <property type="entry name" value="L-lactate/malate_DH"/>
</dbReference>
<dbReference type="FunFam" id="3.40.50.720:FF:000018">
    <property type="entry name" value="Malate dehydrogenase"/>
    <property type="match status" value="1"/>
</dbReference>
<dbReference type="HAMAP" id="MF_00487">
    <property type="entry name" value="Malate_dehydrog_3"/>
    <property type="match status" value="1"/>
</dbReference>
<keyword evidence="4 6" id="KW-0520">NAD</keyword>
<dbReference type="GO" id="GO:0006089">
    <property type="term" value="P:lactate metabolic process"/>
    <property type="evidence" value="ECO:0007669"/>
    <property type="project" value="TreeGrafter"/>
</dbReference>
<dbReference type="NCBIfam" id="TIGR01763">
    <property type="entry name" value="MalateDH_bact"/>
    <property type="match status" value="1"/>
</dbReference>
<comment type="similarity">
    <text evidence="1">Belongs to the LDH/MDH superfamily. LDH family.</text>
</comment>
<dbReference type="PRINTS" id="PR00086">
    <property type="entry name" value="LLDHDRGNASE"/>
</dbReference>
<dbReference type="FunFam" id="3.90.110.10:FF:000004">
    <property type="entry name" value="Malate dehydrogenase"/>
    <property type="match status" value="1"/>
</dbReference>
<sequence length="309" mass="32880">MKPKITVVGAGNVGAQCAFRLAQRDIASVVLLDVIEGVPQGKALDMSQAGAIDNFEARVAGTNDYGDTHGSDVVVITAGLARKPGMSRDDLISKNAEIMKGVVTNVVKHSPKAILLIVTNPLDVMTYYALRISNFPPNRVLGMAPLLDTARMQYFIAKTLNVSIKDVYAEVMGSHGDLMVPVPRLSTVKGKPITELMSPEQVKSIVDKTTNGGAEIVALLKTGSAYYAPGSAAARMAEAIVMDKKVVINSCCYLDGQFGIKDVCLGVPVRLGKNGIEEIVEIDLSAEEKTALQNAAQAVKKLFPVLPDL</sequence>
<organism evidence="12 13">
    <name type="scientific">candidate division WOR-1 bacterium RIFCSPHIGHO2_01_FULL_53_15</name>
    <dbReference type="NCBI Taxonomy" id="1802564"/>
    <lineage>
        <taxon>Bacteria</taxon>
        <taxon>Bacillati</taxon>
        <taxon>Saganbacteria</taxon>
    </lineage>
</organism>
<dbReference type="InterPro" id="IPR015955">
    <property type="entry name" value="Lactate_DH/Glyco_Ohase_4_C"/>
</dbReference>
<gene>
    <name evidence="6" type="primary">mdh</name>
    <name evidence="12" type="ORF">A2625_05820</name>
</gene>
<evidence type="ECO:0000256" key="2">
    <source>
        <dbReference type="ARBA" id="ARBA00022532"/>
    </source>
</evidence>
<dbReference type="Pfam" id="PF00056">
    <property type="entry name" value="Ldh_1_N"/>
    <property type="match status" value="1"/>
</dbReference>
<comment type="function">
    <text evidence="6">Catalyzes the reversible oxidation of malate to oxaloacetate.</text>
</comment>
<dbReference type="AlphaFoldDB" id="A0A1F4Q0S2"/>
<comment type="catalytic activity">
    <reaction evidence="6">
        <text>(S)-malate + NAD(+) = oxaloacetate + NADH + H(+)</text>
        <dbReference type="Rhea" id="RHEA:21432"/>
        <dbReference type="ChEBI" id="CHEBI:15378"/>
        <dbReference type="ChEBI" id="CHEBI:15589"/>
        <dbReference type="ChEBI" id="CHEBI:16452"/>
        <dbReference type="ChEBI" id="CHEBI:57540"/>
        <dbReference type="ChEBI" id="CHEBI:57945"/>
        <dbReference type="EC" id="1.1.1.37"/>
    </reaction>
</comment>
<protein>
    <recommendedName>
        <fullName evidence="6">Malate dehydrogenase</fullName>
        <ecNumber evidence="6">1.1.1.37</ecNumber>
    </recommendedName>
</protein>
<dbReference type="GO" id="GO:0004459">
    <property type="term" value="F:L-lactate dehydrogenase (NAD+) activity"/>
    <property type="evidence" value="ECO:0007669"/>
    <property type="project" value="UniProtKB-EC"/>
</dbReference>
<comment type="similarity">
    <text evidence="6">Belongs to the LDH/MDH superfamily. MDH type 3 family.</text>
</comment>
<evidence type="ECO:0000259" key="10">
    <source>
        <dbReference type="Pfam" id="PF00056"/>
    </source>
</evidence>
<evidence type="ECO:0000256" key="4">
    <source>
        <dbReference type="ARBA" id="ARBA00023027"/>
    </source>
</evidence>
<dbReference type="Proteomes" id="UP000178724">
    <property type="component" value="Unassembled WGS sequence"/>
</dbReference>
<dbReference type="PANTHER" id="PTHR43128">
    <property type="entry name" value="L-2-HYDROXYCARBOXYLATE DEHYDROGENASE (NAD(P)(+))"/>
    <property type="match status" value="1"/>
</dbReference>
<dbReference type="InterPro" id="IPR022383">
    <property type="entry name" value="Lactate/malate_DH_C"/>
</dbReference>
<evidence type="ECO:0000256" key="3">
    <source>
        <dbReference type="ARBA" id="ARBA00023002"/>
    </source>
</evidence>
<evidence type="ECO:0000256" key="6">
    <source>
        <dbReference type="HAMAP-Rule" id="MF_00487"/>
    </source>
</evidence>
<feature type="binding site" evidence="6 9">
    <location>
        <position position="33"/>
    </location>
    <ligand>
        <name>NAD(+)</name>
        <dbReference type="ChEBI" id="CHEBI:57540"/>
    </ligand>
</feature>
<feature type="binding site" evidence="6 8">
    <location>
        <position position="82"/>
    </location>
    <ligand>
        <name>substrate</name>
    </ligand>
</feature>
<accession>A0A1F4Q0S2</accession>
<proteinExistence type="inferred from homology"/>
<feature type="binding site" evidence="6 9">
    <location>
        <begin position="9"/>
        <end position="14"/>
    </location>
    <ligand>
        <name>NAD(+)</name>
        <dbReference type="ChEBI" id="CHEBI:57540"/>
    </ligand>
</feature>
<keyword evidence="3 6" id="KW-0560">Oxidoreductase</keyword>
<dbReference type="GO" id="GO:0006099">
    <property type="term" value="P:tricarboxylic acid cycle"/>
    <property type="evidence" value="ECO:0007669"/>
    <property type="project" value="UniProtKB-UniRule"/>
</dbReference>
<dbReference type="Gene3D" id="3.90.110.10">
    <property type="entry name" value="Lactate dehydrogenase/glycoside hydrolase, family 4, C-terminal"/>
    <property type="match status" value="1"/>
</dbReference>
<feature type="binding site" evidence="6 9">
    <location>
        <position position="95"/>
    </location>
    <ligand>
        <name>NAD(+)</name>
        <dbReference type="ChEBI" id="CHEBI:57540"/>
    </ligand>
</feature>
<comment type="catalytic activity">
    <reaction evidence="5">
        <text>(S)-lactate + NAD(+) = pyruvate + NADH + H(+)</text>
        <dbReference type="Rhea" id="RHEA:23444"/>
        <dbReference type="ChEBI" id="CHEBI:15361"/>
        <dbReference type="ChEBI" id="CHEBI:15378"/>
        <dbReference type="ChEBI" id="CHEBI:16651"/>
        <dbReference type="ChEBI" id="CHEBI:57540"/>
        <dbReference type="ChEBI" id="CHEBI:57945"/>
        <dbReference type="EC" id="1.1.1.27"/>
    </reaction>
</comment>
<comment type="caution">
    <text evidence="12">The sequence shown here is derived from an EMBL/GenBank/DDBJ whole genome shotgun (WGS) entry which is preliminary data.</text>
</comment>
<dbReference type="SUPFAM" id="SSF51735">
    <property type="entry name" value="NAD(P)-binding Rossmann-fold domains"/>
    <property type="match status" value="1"/>
</dbReference>
<dbReference type="InterPro" id="IPR036291">
    <property type="entry name" value="NAD(P)-bd_dom_sf"/>
</dbReference>
<dbReference type="EC" id="1.1.1.37" evidence="6"/>
<dbReference type="PIRSF" id="PIRSF000102">
    <property type="entry name" value="Lac_mal_DH"/>
    <property type="match status" value="1"/>
</dbReference>
<dbReference type="EMBL" id="METM01000021">
    <property type="protein sequence ID" value="OGB89633.1"/>
    <property type="molecule type" value="Genomic_DNA"/>
</dbReference>
<evidence type="ECO:0000256" key="8">
    <source>
        <dbReference type="PIRSR" id="PIRSR000102-2"/>
    </source>
</evidence>
<dbReference type="GO" id="GO:0030060">
    <property type="term" value="F:L-malate dehydrogenase (NAD+) activity"/>
    <property type="evidence" value="ECO:0007669"/>
    <property type="project" value="UniProtKB-UniRule"/>
</dbReference>
<name>A0A1F4Q0S2_UNCSA</name>
<evidence type="ECO:0000256" key="1">
    <source>
        <dbReference type="ARBA" id="ARBA00006054"/>
    </source>
</evidence>
<dbReference type="Pfam" id="PF02866">
    <property type="entry name" value="Ldh_1_C"/>
    <property type="match status" value="1"/>
</dbReference>
<dbReference type="SUPFAM" id="SSF56327">
    <property type="entry name" value="LDH C-terminal domain-like"/>
    <property type="match status" value="1"/>
</dbReference>
<feature type="binding site" evidence="6 8">
    <location>
        <position position="120"/>
    </location>
    <ligand>
        <name>substrate</name>
    </ligand>
</feature>
<feature type="domain" description="Lactate/malate dehydrogenase N-terminal" evidence="10">
    <location>
        <begin position="4"/>
        <end position="142"/>
    </location>
</feature>
<evidence type="ECO:0000256" key="5">
    <source>
        <dbReference type="ARBA" id="ARBA00049258"/>
    </source>
</evidence>
<dbReference type="CDD" id="cd01339">
    <property type="entry name" value="LDH-like_MDH"/>
    <property type="match status" value="1"/>
</dbReference>
<dbReference type="InterPro" id="IPR001236">
    <property type="entry name" value="Lactate/malate_DH_N"/>
</dbReference>
<evidence type="ECO:0000256" key="9">
    <source>
        <dbReference type="PIRSR" id="PIRSR000102-3"/>
    </source>
</evidence>
<feature type="active site" description="Proton acceptor" evidence="6 7">
    <location>
        <position position="175"/>
    </location>
</feature>
<feature type="binding site" evidence="6 8">
    <location>
        <position position="88"/>
    </location>
    <ligand>
        <name>substrate</name>
    </ligand>
</feature>
<evidence type="ECO:0000259" key="11">
    <source>
        <dbReference type="Pfam" id="PF02866"/>
    </source>
</evidence>
<feature type="binding site" evidence="6 9">
    <location>
        <begin position="118"/>
        <end position="120"/>
    </location>
    <ligand>
        <name>NAD(+)</name>
        <dbReference type="ChEBI" id="CHEBI:57540"/>
    </ligand>
</feature>
<dbReference type="InterPro" id="IPR011275">
    <property type="entry name" value="Malate_DH_type3"/>
</dbReference>
<feature type="binding site" evidence="6 8">
    <location>
        <position position="151"/>
    </location>
    <ligand>
        <name>substrate</name>
    </ligand>
</feature>
<evidence type="ECO:0000313" key="12">
    <source>
        <dbReference type="EMBL" id="OGB89633.1"/>
    </source>
</evidence>
<keyword evidence="2 6" id="KW-0816">Tricarboxylic acid cycle</keyword>
<dbReference type="PANTHER" id="PTHR43128:SF16">
    <property type="entry name" value="L-LACTATE DEHYDROGENASE"/>
    <property type="match status" value="1"/>
</dbReference>
<feature type="domain" description="Lactate/malate dehydrogenase C-terminal" evidence="11">
    <location>
        <begin position="147"/>
        <end position="301"/>
    </location>
</feature>
<reference evidence="12 13" key="1">
    <citation type="journal article" date="2016" name="Nat. Commun.">
        <title>Thousands of microbial genomes shed light on interconnected biogeochemical processes in an aquifer system.</title>
        <authorList>
            <person name="Anantharaman K."/>
            <person name="Brown C.T."/>
            <person name="Hug L.A."/>
            <person name="Sharon I."/>
            <person name="Castelle C.J."/>
            <person name="Probst A.J."/>
            <person name="Thomas B.C."/>
            <person name="Singh A."/>
            <person name="Wilkins M.J."/>
            <person name="Karaoz U."/>
            <person name="Brodie E.L."/>
            <person name="Williams K.H."/>
            <person name="Hubbard S.S."/>
            <person name="Banfield J.F."/>
        </authorList>
    </citation>
    <scope>NUCLEOTIDE SEQUENCE [LARGE SCALE GENOMIC DNA]</scope>
</reference>
<dbReference type="Gene3D" id="3.40.50.720">
    <property type="entry name" value="NAD(P)-binding Rossmann-like Domain"/>
    <property type="match status" value="1"/>
</dbReference>
<evidence type="ECO:0000256" key="7">
    <source>
        <dbReference type="PIRSR" id="PIRSR000102-1"/>
    </source>
</evidence>
<dbReference type="NCBIfam" id="NF004863">
    <property type="entry name" value="PRK06223.1"/>
    <property type="match status" value="1"/>
</dbReference>
<evidence type="ECO:0000313" key="13">
    <source>
        <dbReference type="Proteomes" id="UP000178724"/>
    </source>
</evidence>